<evidence type="ECO:0000313" key="2">
    <source>
        <dbReference type="EMBL" id="MBY04573.1"/>
    </source>
</evidence>
<dbReference type="PANTHER" id="PTHR33964">
    <property type="entry name" value="RE45066P-RELATED"/>
    <property type="match status" value="1"/>
</dbReference>
<sequence>MKAVFLFAALCAVAVYQVSAAAGSCHLRELDLCAATLLLFNQNPSGVATTDNEVDKQCGFLRESQECFKNYTTRCATPLQRELIGFVSEGSQEVFTKFCTRDTDVRRNYLKHAPCLGQTMPEARKCLNDVQVGLEKVTTTPFAQRVPTGCCIYHRYQECSRQAVESRCGPEAVEFGQILLRMAASNLPDVVCNQCSHDENQCNQLLPPKGTKPSGKSNSVLSRLFSAYLGN</sequence>
<feature type="signal peptide" evidence="1">
    <location>
        <begin position="1"/>
        <end position="20"/>
    </location>
</feature>
<keyword evidence="1" id="KW-0732">Signal</keyword>
<name>A0A2R5L521_9ACAR</name>
<accession>A0A2R5L521</accession>
<evidence type="ECO:0000256" key="1">
    <source>
        <dbReference type="SAM" id="SignalP"/>
    </source>
</evidence>
<reference evidence="2" key="1">
    <citation type="submission" date="2018-03" db="EMBL/GenBank/DDBJ databases">
        <title>The relapsing fever spirochete Borrelia turicatae persists in the highly oxidative environment of its soft-bodied tick vector.</title>
        <authorList>
            <person name="Bourret T.J."/>
            <person name="Boyle W.K."/>
            <person name="Valenzuela J.G."/>
            <person name="Oliveira F."/>
            <person name="Lopez J.E."/>
        </authorList>
    </citation>
    <scope>NUCLEOTIDE SEQUENCE</scope>
    <source>
        <strain evidence="2">Kansas strain/isolate</strain>
        <tissue evidence="2">Salivary glands</tissue>
    </source>
</reference>
<dbReference type="AlphaFoldDB" id="A0A2R5L521"/>
<protein>
    <submittedName>
        <fullName evidence="2">Putative secreted salivary gland peptide</fullName>
    </submittedName>
</protein>
<proteinExistence type="predicted"/>
<dbReference type="EMBL" id="GGLE01000447">
    <property type="protein sequence ID" value="MBY04573.1"/>
    <property type="molecule type" value="Transcribed_RNA"/>
</dbReference>
<dbReference type="PROSITE" id="PS51257">
    <property type="entry name" value="PROKAR_LIPOPROTEIN"/>
    <property type="match status" value="1"/>
</dbReference>
<feature type="chain" id="PRO_5015337987" evidence="1">
    <location>
        <begin position="21"/>
        <end position="231"/>
    </location>
</feature>
<dbReference type="PANTHER" id="PTHR33964:SF1">
    <property type="entry name" value="RE45066P"/>
    <property type="match status" value="1"/>
</dbReference>
<organism evidence="2">
    <name type="scientific">Ornithodoros turicata</name>
    <dbReference type="NCBI Taxonomy" id="34597"/>
    <lineage>
        <taxon>Eukaryota</taxon>
        <taxon>Metazoa</taxon>
        <taxon>Ecdysozoa</taxon>
        <taxon>Arthropoda</taxon>
        <taxon>Chelicerata</taxon>
        <taxon>Arachnida</taxon>
        <taxon>Acari</taxon>
        <taxon>Parasitiformes</taxon>
        <taxon>Ixodida</taxon>
        <taxon>Ixodoidea</taxon>
        <taxon>Argasidae</taxon>
        <taxon>Ornithodorinae</taxon>
        <taxon>Ornithodoros</taxon>
    </lineage>
</organism>